<keyword evidence="1" id="KW-0732">Signal</keyword>
<dbReference type="SUPFAM" id="SSF49354">
    <property type="entry name" value="PapD-like"/>
    <property type="match status" value="1"/>
</dbReference>
<sequence>MTTTLAKTIKGLVMVSALLATPIAASAESIAVSPTNIAVPNSGKQTTVTVKADGRQSSVVQLRVVAWTPGQDPNNVRATRDVVISPPMAKLRPRQELTARVVRTKRKAVRGQECYRVLIDRLPGKEQSGQDVKLRVRHSVPLCFTS</sequence>
<dbReference type="Gene3D" id="2.60.40.10">
    <property type="entry name" value="Immunoglobulins"/>
    <property type="match status" value="1"/>
</dbReference>
<feature type="domain" description="Pili assembly chaperone N-terminal" evidence="2">
    <location>
        <begin position="30"/>
        <end position="143"/>
    </location>
</feature>
<gene>
    <name evidence="3" type="ORF">DCS45_04305</name>
</gene>
<accession>A0A348W976</accession>
<dbReference type="PANTHER" id="PTHR30251">
    <property type="entry name" value="PILUS ASSEMBLY CHAPERONE"/>
    <property type="match status" value="1"/>
</dbReference>
<dbReference type="InterPro" id="IPR013783">
    <property type="entry name" value="Ig-like_fold"/>
</dbReference>
<dbReference type="InterPro" id="IPR050643">
    <property type="entry name" value="Periplasmic_pilus_chap"/>
</dbReference>
<organism evidence="3 4">
    <name type="scientific">Roseovarius nubinhibens</name>
    <dbReference type="NCBI Taxonomy" id="314263"/>
    <lineage>
        <taxon>Bacteria</taxon>
        <taxon>Pseudomonadati</taxon>
        <taxon>Pseudomonadota</taxon>
        <taxon>Alphaproteobacteria</taxon>
        <taxon>Rhodobacterales</taxon>
        <taxon>Roseobacteraceae</taxon>
        <taxon>Roseovarius</taxon>
    </lineage>
</organism>
<evidence type="ECO:0000259" key="2">
    <source>
        <dbReference type="Pfam" id="PF00345"/>
    </source>
</evidence>
<dbReference type="AlphaFoldDB" id="A0A348W976"/>
<dbReference type="EMBL" id="DMVW01000045">
    <property type="protein sequence ID" value="HAR51088.1"/>
    <property type="molecule type" value="Genomic_DNA"/>
</dbReference>
<dbReference type="InterPro" id="IPR016147">
    <property type="entry name" value="Pili_assmbl_chaperone_N"/>
</dbReference>
<feature type="signal peptide" evidence="1">
    <location>
        <begin position="1"/>
        <end position="27"/>
    </location>
</feature>
<dbReference type="Proteomes" id="UP000264719">
    <property type="component" value="Unassembled WGS sequence"/>
</dbReference>
<evidence type="ECO:0000256" key="1">
    <source>
        <dbReference type="SAM" id="SignalP"/>
    </source>
</evidence>
<evidence type="ECO:0000313" key="3">
    <source>
        <dbReference type="EMBL" id="HAR51088.1"/>
    </source>
</evidence>
<name>A0A348W976_9RHOB</name>
<evidence type="ECO:0000313" key="4">
    <source>
        <dbReference type="Proteomes" id="UP000264719"/>
    </source>
</evidence>
<dbReference type="Pfam" id="PF00345">
    <property type="entry name" value="PapD_N"/>
    <property type="match status" value="1"/>
</dbReference>
<reference evidence="3 4" key="1">
    <citation type="journal article" date="2018" name="Nat. Biotechnol.">
        <title>A standardized bacterial taxonomy based on genome phylogeny substantially revises the tree of life.</title>
        <authorList>
            <person name="Parks D.H."/>
            <person name="Chuvochina M."/>
            <person name="Waite D.W."/>
            <person name="Rinke C."/>
            <person name="Skarshewski A."/>
            <person name="Chaumeil P.A."/>
            <person name="Hugenholtz P."/>
        </authorList>
    </citation>
    <scope>NUCLEOTIDE SEQUENCE [LARGE SCALE GENOMIC DNA]</scope>
    <source>
        <strain evidence="3">UBA9169</strain>
    </source>
</reference>
<dbReference type="InterPro" id="IPR008962">
    <property type="entry name" value="PapD-like_sf"/>
</dbReference>
<protein>
    <submittedName>
        <fullName evidence="3">Molecular chaperone</fullName>
    </submittedName>
</protein>
<dbReference type="GO" id="GO:0030288">
    <property type="term" value="C:outer membrane-bounded periplasmic space"/>
    <property type="evidence" value="ECO:0007669"/>
    <property type="project" value="InterPro"/>
</dbReference>
<dbReference type="RefSeq" id="WP_083780882.1">
    <property type="nucleotide sequence ID" value="NZ_JAHKQK010000005.1"/>
</dbReference>
<feature type="chain" id="PRO_5017072119" evidence="1">
    <location>
        <begin position="28"/>
        <end position="146"/>
    </location>
</feature>
<comment type="caution">
    <text evidence="3">The sequence shown here is derived from an EMBL/GenBank/DDBJ whole genome shotgun (WGS) entry which is preliminary data.</text>
</comment>
<proteinExistence type="predicted"/>
<dbReference type="GO" id="GO:0071555">
    <property type="term" value="P:cell wall organization"/>
    <property type="evidence" value="ECO:0007669"/>
    <property type="project" value="InterPro"/>
</dbReference>
<dbReference type="PANTHER" id="PTHR30251:SF4">
    <property type="entry name" value="SLR1668 PROTEIN"/>
    <property type="match status" value="1"/>
</dbReference>